<proteinExistence type="predicted"/>
<accession>A0ACC7NW53</accession>
<protein>
    <submittedName>
        <fullName evidence="1">OmpL47-type beta-barrel domain-containing protein</fullName>
    </submittedName>
</protein>
<organism evidence="1 2">
    <name type="scientific">Paenibacillus mesotrionivorans</name>
    <dbReference type="NCBI Taxonomy" id="3160968"/>
    <lineage>
        <taxon>Bacteria</taxon>
        <taxon>Bacillati</taxon>
        <taxon>Bacillota</taxon>
        <taxon>Bacilli</taxon>
        <taxon>Bacillales</taxon>
        <taxon>Paenibacillaceae</taxon>
        <taxon>Paenibacillus</taxon>
    </lineage>
</organism>
<name>A0ACC7NW53_9BACL</name>
<dbReference type="Proteomes" id="UP001631969">
    <property type="component" value="Unassembled WGS sequence"/>
</dbReference>
<comment type="caution">
    <text evidence="1">The sequence shown here is derived from an EMBL/GenBank/DDBJ whole genome shotgun (WGS) entry which is preliminary data.</text>
</comment>
<evidence type="ECO:0000313" key="2">
    <source>
        <dbReference type="Proteomes" id="UP001631969"/>
    </source>
</evidence>
<evidence type="ECO:0000313" key="1">
    <source>
        <dbReference type="EMBL" id="MFM9328968.1"/>
    </source>
</evidence>
<dbReference type="EMBL" id="JBJURJ010000007">
    <property type="protein sequence ID" value="MFM9328968.1"/>
    <property type="molecule type" value="Genomic_DNA"/>
</dbReference>
<sequence length="3597" mass="391849">MKKLISLFMCMLLIIMELSPLVLSNLISSAYADNLDMANLNQDEVPYFKDQVSSVANSTYTEPTVISGTYSSTPILFPSTSVTTDTYNKLPTLKYIVTYASIDRKQNKKAMKFFRKSETSKVLRSFKNIPQELMLLSEPELAELRMNPDIINVEPDYSVSLSGVENSSNEATTLSYEGLNGEQLFSMKANGQGIRVGIIDSGIDIHHPDLLVSGGVSLLDDTYNDANGHGTEIAGIIAAQLNDFGIKGLAPNAEVYALKAFNASGTASHSDIIAAIDWAIENHINILNMSFGGKENGQALQSATQAAWDAGILLVSASGNKGQSTIEYPAAYSSVMAVGAVNNDLTLAPFSNYGDKLELVSFGSNIYTTTLNSSYRLVSGTSYAAAQVTASAAALWSYHPDWNAEMVRTALLNSSTAIGEQNMFGYGLVNPLGAVKGQFPRDVTVDFEGTVSGAVYGNFFTKLSYLNKTPQDPYTMKQGQITRFSVTSEDDIVDYYTGVFNSENVKIQEKYVSSGTGLLPAGSLLFHDFITNASTPVGTYTVKISPCFDTSGGIYGCPKDSAIKWDVILEPPVGPDTEKPNIQSLKPDQTYFELYKPITLRASASDNRGVKKMTFWYSIELSNGEWGSDYYIGETPNSPVSTNMTSSIDWTPTQNGGYYRFKVVAYDEAGNSSWYSTGQKFYVNPDITPPRVGLSYDQSARLMSNYEIPISFSAFDDGGISEMYLRIYQANDPESQFDLNNNNIECKLNSSVTDKLIGGYGTFSWLAYTSGWHRISIVAVDGNGNKTEEMITPHSFTDIYIATPTVVFVPGFLNTRLKSGGQTAWIPDELLDSYGEMKKFNRVVTEMNLSTIVSKLTSILLMDNNGNSYNDVSTFGIIQDGPAKDVGTLLYNLRREGINVAEVAYDWRLDVTSNEVQNAIASTVERALQKTHGQPISIVTYSMGALPVRKFLLDHQYEQGMNIDSLINIAPPSLGTFYGFKGIEMGDDLGIINSNGFFTDAINSGVIKPFLHNMASVYQLMPGELYNTIYQDKLGQQAFYTDNKSVQNYSELLIYMDNNESFNSKLIERGRTFRSFIEDSGHYVKPEIKKFVFAGYKRNFESSNPDLWEKADPGADIIGMSRSYKYRYGYENAPINFPIPYKDTFYHGVGDGVVPLKSASFRFERDTNVYYVGRMHTSIVGDGKVNSAIKEIVLTGATTQQFITDPDQIPIVGGTSLTINCPVNVSVHDANGNYAGLDENGSLVNNISELSYDIIGETKTLFVPEGVNLDININGYDTGTMDIDFIDYEKDKPITANTIIDVRIINGTKLSFSFNALIEDNKDVNILYDFRGDGQTTVLHPGQQIPFDQLMNDEVPPVSILLIEPALHNNWTGGGAVISLSATDAASGVSGIYYQLDGGPETEYKAPFTVEGAGGHEITYFAMDYSGNIEERRTQIVQIDMTAPGKPLIVPTTTDWTNQDVLLTIIHGEDMGSGAHKSQYKIGAEGQWHDYTEPFTVSDDGANTIFARTLDWAGNVSEEVNVTVLIDKVAPNVPTIEATTTDWTFQDVTVELTGGLDFGSGLKELQYKLGPTENWATYSGPMVITAEGLTEIQARAVDIAGNLSRESAISVKIDKVAPTSPRIEVSTKEWTNQTVVMEVIQGTDDRSGIKKTQYKIGSAGNWMDYSVKVSLEADGEYDIFARSLDHAGNISTEAWTTVRIDKTAPSVPALAPSQSGWTNQDVAVTLTAGTDVLSGVLKSQYRIGEQDTWKDYVNPILIHEEGVHSVNARTLDVAGNISQLVSINVKIDRTPPSTPTELELTGKNETSAYFEFQAAADNLSEITYEIHVNDTWTRDESKTVVGLHSLRTNTYHHIQVRARDEAGNLSALSAPIEVLTNNPISHRNGSTLLLHMDGTVWAWGNNRNGQAGDGTMASVKTTAGKVKGLDSVVAVSAGAYDEYGEDINYSVALKRDGTVWVWGNQKGYGYIVPVPVINSLPVQIPGLDSVNAIDANGSSIYAVKADGTVWKWGFERTLEQLNITDAIGVYNGIVLKRDGTAWTEDLYYRFNQISGIDNISVVAGSSSTLFLKEDGTVWEPEINNNQYQVSKVTFPENVKIIAIATDEERFVEKTNFALSDQGEVWIWGLHTEYVYRAGDGALSENQLYIDVPRKEKIGQASSLSGNRYSYVIAKEGDKQAIWTYGRNYRGEHGNGTTETYYGSTKMLYNTKPLTAFISATKGTLNAPYEVTIADGRVYWHLEDAVQTVFTAYQLQVLDERGEQIVFDTGIQNRVSSSSAWSYRIHTEDLPENQIMQYRVRVKDSDDYWSDWSEAGWLRVEPAAVSGEVAGSGSHSLLLKEDGTVWAWGRNENGELGDRTTMNRSTPVQVEGFDKVIHIRAGNGYSMAIKQDGTLWGWGNSETIPQLLGQENTEGFGYGGVYSRIVAINQTGDVKYDWPLIKTEYSSAVYDKAILTDSGDVFFTKNSGQISYSKLVLQDVIDIAVGADHYLALKHDGTVWAWGKNQDGQLGIGIKEGSNYHDTPVLVEGIPPIRKIFAKENSSKAIDQLGVIWNWGRLYGLETQGSDNPYPTLMSKATPQVINSMEGFKTLAIGSENHLIAYRNDDDLYGSGLNLYGSLGDGTQKLSLFTKVAHTPLPMPVARLTVREIEAILSWDGVPGATHYFIQVDNGAVERISGTSYYARGLSAGVEHIFQVQAVSADNASAWTKVPFFTLPDVPRLIDSSSTSSSIQLNWASIVGADSYEVEVNGIVGAASGNSFLQTGLLPNSLYEIRVRSIGKSGYSDWSIPLKVQTRLVTPVLKRDISNASSITLSWTATSGATGYNIKADDRVIELGGVTSFTDSSLEPNSPHSYQVQAVLPTNWSDWSEMMSTSTAPGRPNASSISGSSFIEVKWPPVVGAVGYDVEFDGTVESVSGESYKKEELSPNSSHTIRIRARNDIGTGDWGTPIQALTRLASVTIDSTSSTSSSITLEWLAVPDAQGYRLLIDGLEKDVENATVYIHEGLVPNTQHRYQIKALSTNNSSEWSEECTTSTLIMSTDKPVVVPADTSISISWNEVSGAIGYELEINGEVIKTQQNIYTKSGLSPNTVYTIRVRWKTAEQVYDWSEATVVATLLTTPIVTASSLDNSIILSWSPVLGASAYLVSADGVVVSNGDSCSYIHPGLYPNTSHSYSVQAITGTNSSKWSITAQKYTSPPTPTAPTASATLTDLSVTWMAVSGASSYDVEVNGVVVATVSSPSYKKSGLSQNTGLTIRVRSKNNNGSSSWSPSVTAYTLLNVPVISSVTVNSSSITLAWNQVSGATGYRIKLDDGYIYETNALSYTIIGLSPNTAHTVQIYAYNANTTSTWTSVMNKTTAPAIPAIIGVNVQINSFTLNWTSSPGASGYDVELNGTISSVSGTSLTKTGLQPNTSLVLRVRSKNSSGVSEWSETLSNIATKLVVPVATGTSTSNSISLTWPNVSGATGYNVKLSSSSYQSYTVFTNSNSFFISGSPGSSHTYQVQAVSSTNSSDWSSPVTRFMAPAKPNSPTAVATTTSLQISWGAVAGATGYDLEVDGTVISVSGTSYTKSGLLTKTYHQVRVRSKNSGGVSDWTSIVTFRTL</sequence>
<reference evidence="1" key="1">
    <citation type="submission" date="2024-12" db="EMBL/GenBank/DDBJ databases">
        <authorList>
            <person name="Wu N."/>
        </authorList>
    </citation>
    <scope>NUCLEOTIDE SEQUENCE</scope>
    <source>
        <strain evidence="1">P15</strain>
    </source>
</reference>
<gene>
    <name evidence="1" type="ORF">ACI1P1_11785</name>
</gene>
<keyword evidence="2" id="KW-1185">Reference proteome</keyword>